<dbReference type="PANTHER" id="PTHR43105:SF9">
    <property type="entry name" value="NADPH-FE(3+) OXIDOREDUCTASE SUBUNIT ALPHA"/>
    <property type="match status" value="1"/>
</dbReference>
<dbReference type="InterPro" id="IPR041957">
    <property type="entry name" value="CT_Nitrate-R-NapA-like"/>
</dbReference>
<dbReference type="GO" id="GO:0042128">
    <property type="term" value="P:nitrate assimilation"/>
    <property type="evidence" value="ECO:0007669"/>
    <property type="project" value="UniProtKB-KW"/>
</dbReference>
<accession>A0A2T0XL18</accession>
<evidence type="ECO:0000313" key="13">
    <source>
        <dbReference type="Proteomes" id="UP000238308"/>
    </source>
</evidence>
<dbReference type="EMBL" id="PVTV01000011">
    <property type="protein sequence ID" value="PRY99649.1"/>
    <property type="molecule type" value="Genomic_DNA"/>
</dbReference>
<proteinExistence type="inferred from homology"/>
<keyword evidence="13" id="KW-1185">Reference proteome</keyword>
<dbReference type="SUPFAM" id="SSF53706">
    <property type="entry name" value="Formate dehydrogenase/DMSO reductase, domains 1-3"/>
    <property type="match status" value="1"/>
</dbReference>
<dbReference type="GO" id="GO:0045333">
    <property type="term" value="P:cellular respiration"/>
    <property type="evidence" value="ECO:0007669"/>
    <property type="project" value="UniProtKB-ARBA"/>
</dbReference>
<sequence length="949" mass="104101">MHAATAINSQVKTTCCYCGVGCGMLVETEQVSGKLRIKSVTGDPAHPANLGRLCSKGATLHLTAQTHVYEQTRAKHPEWRHSKDAARTRANWDQANELVASRFADIINEHGPNSVAFYVSGQILTEDYYVFNKLAKGLLGTNNIDTNSRLCMSSAVAGYKRSLGADAPPCNYEDIDRASVIFITGSNAAYAHPVLFRRIEAAKEKNPALKIIVVDPRRTDTAQAADLFLQILPGTDIALYHGMLHLMLWEGWLDQTYIDAHTEGFSDLKALVKNYPPKTVAQLCGISESELFEAARLFATSTATLSLYCQGLNQSTSGTAKNSALINLHLATRQIGKAGAGPFSLTGQPNAMGGREVGGLANQLAAHRDLGNPAHRREVADFWGVTDVAEAPGLTAIPMFEALRSGRLKAIWIVCTNPAQSLPDQTLVHQALEAAEFVVLQEAYTNTATAPYADVLLPATTWAEKEGTVTNSERRISRVNPVIAPLGESKNDWQICLDIARLIEKKLERPRRLKDSSLFNFTTAEEIWLEHRALTKGRDLDISGLSYEILDTQGPAQWPYPEGATEGQARLYEDGIFPTATGRAKFLTEDYRSTAEATSARYPIALTTGRLRDQWHGMSRTGTIARLFAHAPKPAIDLSAADAQRLDLHNDELVYVTSARGVQVLPVSITTSVRPSQAFVAMHWGSEYVAGHAGKSMSLGVNGLTSSARDPISEQPELKFSAVKVTKANLPWHLHAFGWFAEDVALKIQIKLRALFDEVTYASCVLFGRDDDSHRTGVHLMMAATITFENDLIEKIMTILDLNDCSKQESALSYKDQRRGVRRHLHIRHSQSGRQIHKALVCGGLKDIVSSNWLLGFLEQSTEVSSLGRLLLVPSEQPPLAVTPRGRVICNCVNVSEASIVECLRQIQETDPKQMLDTLQKTLACGTQCGSCVPEIKQMMTTHEHSFVS</sequence>
<feature type="domain" description="4Fe-4S Mo/W bis-MGD-type" evidence="11">
    <location>
        <begin position="8"/>
        <end position="68"/>
    </location>
</feature>
<organism evidence="12 13">
    <name type="scientific">Jezberella montanilacus</name>
    <dbReference type="NCBI Taxonomy" id="323426"/>
    <lineage>
        <taxon>Bacteria</taxon>
        <taxon>Pseudomonadati</taxon>
        <taxon>Pseudomonadota</taxon>
        <taxon>Betaproteobacteria</taxon>
        <taxon>Burkholderiales</taxon>
        <taxon>Alcaligenaceae</taxon>
        <taxon>Jezberella</taxon>
    </lineage>
</organism>
<dbReference type="InterPro" id="IPR006963">
    <property type="entry name" value="Mopterin_OxRdtase_4Fe-4S_dom"/>
</dbReference>
<protein>
    <submittedName>
        <fullName evidence="12">Assimilatory nitrate reductase (NADH) alpha subunit apoprotein</fullName>
    </submittedName>
</protein>
<dbReference type="SMART" id="SM00926">
    <property type="entry name" value="Molybdop_Fe4S4"/>
    <property type="match status" value="1"/>
</dbReference>
<reference evidence="12 13" key="1">
    <citation type="submission" date="2018-03" db="EMBL/GenBank/DDBJ databases">
        <title>Genomic Encyclopedia of Type Strains, Phase III (KMG-III): the genomes of soil and plant-associated and newly described type strains.</title>
        <authorList>
            <person name="Whitman W."/>
        </authorList>
    </citation>
    <scope>NUCLEOTIDE SEQUENCE [LARGE SCALE GENOMIC DNA]</scope>
    <source>
        <strain evidence="12 13">MWH-P2sevCIIIb</strain>
    </source>
</reference>
<comment type="cofactor">
    <cofactor evidence="1">
        <name>Mo-bis(molybdopterin guanine dinucleotide)</name>
        <dbReference type="ChEBI" id="CHEBI:60539"/>
    </cofactor>
</comment>
<dbReference type="PROSITE" id="PS51669">
    <property type="entry name" value="4FE4S_MOW_BIS_MGD"/>
    <property type="match status" value="1"/>
</dbReference>
<keyword evidence="6" id="KW-0479">Metal-binding</keyword>
<dbReference type="Gene3D" id="2.20.25.90">
    <property type="entry name" value="ADC-like domains"/>
    <property type="match status" value="1"/>
</dbReference>
<evidence type="ECO:0000256" key="6">
    <source>
        <dbReference type="ARBA" id="ARBA00022723"/>
    </source>
</evidence>
<dbReference type="InterPro" id="IPR006656">
    <property type="entry name" value="Mopterin_OxRdtase"/>
</dbReference>
<dbReference type="GO" id="GO:0016491">
    <property type="term" value="F:oxidoreductase activity"/>
    <property type="evidence" value="ECO:0007669"/>
    <property type="project" value="UniProtKB-KW"/>
</dbReference>
<evidence type="ECO:0000256" key="3">
    <source>
        <dbReference type="ARBA" id="ARBA00008747"/>
    </source>
</evidence>
<keyword evidence="9" id="KW-0411">Iron-sulfur</keyword>
<keyword evidence="5" id="KW-0500">Molybdenum</keyword>
<dbReference type="InterPro" id="IPR050123">
    <property type="entry name" value="Prok_molybdopt-oxidoreductase"/>
</dbReference>
<comment type="cofactor">
    <cofactor evidence="2">
        <name>[4Fe-4S] cluster</name>
        <dbReference type="ChEBI" id="CHEBI:49883"/>
    </cofactor>
</comment>
<evidence type="ECO:0000256" key="1">
    <source>
        <dbReference type="ARBA" id="ARBA00001942"/>
    </source>
</evidence>
<dbReference type="GO" id="GO:0043546">
    <property type="term" value="F:molybdopterin cofactor binding"/>
    <property type="evidence" value="ECO:0007669"/>
    <property type="project" value="InterPro"/>
</dbReference>
<dbReference type="GO" id="GO:0051539">
    <property type="term" value="F:4 iron, 4 sulfur cluster binding"/>
    <property type="evidence" value="ECO:0007669"/>
    <property type="project" value="UniProtKB-KW"/>
</dbReference>
<dbReference type="Gene3D" id="2.40.40.20">
    <property type="match status" value="1"/>
</dbReference>
<evidence type="ECO:0000256" key="7">
    <source>
        <dbReference type="ARBA" id="ARBA00023002"/>
    </source>
</evidence>
<dbReference type="Pfam" id="PF04879">
    <property type="entry name" value="Molybdop_Fe4S4"/>
    <property type="match status" value="1"/>
</dbReference>
<keyword evidence="7" id="KW-0560">Oxidoreductase</keyword>
<dbReference type="GO" id="GO:0046872">
    <property type="term" value="F:metal ion binding"/>
    <property type="evidence" value="ECO:0007669"/>
    <property type="project" value="UniProtKB-KW"/>
</dbReference>
<evidence type="ECO:0000256" key="5">
    <source>
        <dbReference type="ARBA" id="ARBA00022505"/>
    </source>
</evidence>
<dbReference type="OrthoDB" id="7376058at2"/>
<dbReference type="PROSITE" id="PS00551">
    <property type="entry name" value="MOLYBDOPTERIN_PROK_1"/>
    <property type="match status" value="1"/>
</dbReference>
<dbReference type="CDD" id="cd02791">
    <property type="entry name" value="MopB_CT_Nitrate-R-NapA-like"/>
    <property type="match status" value="1"/>
</dbReference>
<keyword evidence="10" id="KW-0534">Nitrate assimilation</keyword>
<dbReference type="GO" id="GO:0016020">
    <property type="term" value="C:membrane"/>
    <property type="evidence" value="ECO:0007669"/>
    <property type="project" value="TreeGrafter"/>
</dbReference>
<keyword evidence="8" id="KW-0408">Iron</keyword>
<dbReference type="Gene3D" id="3.40.50.740">
    <property type="match status" value="1"/>
</dbReference>
<dbReference type="Pfam" id="PF00384">
    <property type="entry name" value="Molybdopterin"/>
    <property type="match status" value="1"/>
</dbReference>
<dbReference type="RefSeq" id="WP_106226922.1">
    <property type="nucleotide sequence ID" value="NZ_PVTV01000011.1"/>
</dbReference>
<evidence type="ECO:0000256" key="9">
    <source>
        <dbReference type="ARBA" id="ARBA00023014"/>
    </source>
</evidence>
<evidence type="ECO:0000313" key="12">
    <source>
        <dbReference type="EMBL" id="PRY99649.1"/>
    </source>
</evidence>
<dbReference type="FunFam" id="3.40.228.10:FF:000002">
    <property type="entry name" value="Formate dehydrogenase subunit alpha"/>
    <property type="match status" value="1"/>
</dbReference>
<comment type="caution">
    <text evidence="12">The sequence shown here is derived from an EMBL/GenBank/DDBJ whole genome shotgun (WGS) entry which is preliminary data.</text>
</comment>
<keyword evidence="4" id="KW-0004">4Fe-4S</keyword>
<evidence type="ECO:0000259" key="11">
    <source>
        <dbReference type="PROSITE" id="PS51669"/>
    </source>
</evidence>
<dbReference type="PROSITE" id="PS00490">
    <property type="entry name" value="MOLYBDOPTERIN_PROK_2"/>
    <property type="match status" value="1"/>
</dbReference>
<evidence type="ECO:0000256" key="8">
    <source>
        <dbReference type="ARBA" id="ARBA00023004"/>
    </source>
</evidence>
<dbReference type="InterPro" id="IPR006655">
    <property type="entry name" value="Mopterin_OxRdtase_prok_CS"/>
</dbReference>
<dbReference type="GO" id="GO:1990204">
    <property type="term" value="C:oxidoreductase complex"/>
    <property type="evidence" value="ECO:0007669"/>
    <property type="project" value="UniProtKB-ARBA"/>
</dbReference>
<gene>
    <name evidence="12" type="ORF">BCM14_1102</name>
</gene>
<dbReference type="InterPro" id="IPR009010">
    <property type="entry name" value="Asp_de-COase-like_dom_sf"/>
</dbReference>
<evidence type="ECO:0000256" key="2">
    <source>
        <dbReference type="ARBA" id="ARBA00001966"/>
    </source>
</evidence>
<evidence type="ECO:0000256" key="10">
    <source>
        <dbReference type="ARBA" id="ARBA00023063"/>
    </source>
</evidence>
<dbReference type="Pfam" id="PF01568">
    <property type="entry name" value="Molydop_binding"/>
    <property type="match status" value="1"/>
</dbReference>
<name>A0A2T0XL18_9BURK</name>
<dbReference type="AlphaFoldDB" id="A0A2T0XL18"/>
<evidence type="ECO:0000256" key="4">
    <source>
        <dbReference type="ARBA" id="ARBA00022485"/>
    </source>
</evidence>
<dbReference type="InterPro" id="IPR027467">
    <property type="entry name" value="MopterinOxRdtase_cofactor_BS"/>
</dbReference>
<dbReference type="InterPro" id="IPR041854">
    <property type="entry name" value="BFD-like_2Fe2S-bd_dom_sf"/>
</dbReference>
<comment type="similarity">
    <text evidence="3">Belongs to the prokaryotic molybdopterin-containing oxidoreductase family. NasA/NapA/NarB subfamily.</text>
</comment>
<dbReference type="Gene3D" id="1.10.10.1100">
    <property type="entry name" value="BFD-like [2Fe-2S]-binding domain"/>
    <property type="match status" value="1"/>
</dbReference>
<dbReference type="Gene3D" id="3.40.228.10">
    <property type="entry name" value="Dimethylsulfoxide Reductase, domain 2"/>
    <property type="match status" value="1"/>
</dbReference>
<dbReference type="InterPro" id="IPR006657">
    <property type="entry name" value="MoPterin_dinucl-bd_dom"/>
</dbReference>
<dbReference type="Proteomes" id="UP000238308">
    <property type="component" value="Unassembled WGS sequence"/>
</dbReference>
<dbReference type="PANTHER" id="PTHR43105">
    <property type="entry name" value="RESPIRATORY NITRATE REDUCTASE"/>
    <property type="match status" value="1"/>
</dbReference>
<dbReference type="CDD" id="cd02754">
    <property type="entry name" value="MopB_Nitrate-R-NapA-like"/>
    <property type="match status" value="1"/>
</dbReference>
<dbReference type="SUPFAM" id="SSF50692">
    <property type="entry name" value="ADC-like"/>
    <property type="match status" value="1"/>
</dbReference>